<dbReference type="Proteomes" id="UP000502041">
    <property type="component" value="Chromosome"/>
</dbReference>
<comment type="subunit">
    <text evidence="6">Forms a complex with DabB.</text>
</comment>
<feature type="binding site" evidence="6">
    <location>
        <position position="346"/>
    </location>
    <ligand>
        <name>Zn(2+)</name>
        <dbReference type="ChEBI" id="CHEBI:29105"/>
    </ligand>
</feature>
<dbReference type="GO" id="GO:0008270">
    <property type="term" value="F:zinc ion binding"/>
    <property type="evidence" value="ECO:0007669"/>
    <property type="project" value="UniProtKB-UniRule"/>
</dbReference>
<keyword evidence="2 6" id="KW-1003">Cell membrane</keyword>
<evidence type="ECO:0000313" key="8">
    <source>
        <dbReference type="Proteomes" id="UP000502041"/>
    </source>
</evidence>
<comment type="subcellular location">
    <subcellularLocation>
        <location evidence="6">Cell membrane</location>
        <topology evidence="6">Peripheral membrane protein</topology>
    </subcellularLocation>
</comment>
<dbReference type="EMBL" id="CP051461">
    <property type="protein sequence ID" value="QJC55086.1"/>
    <property type="molecule type" value="Genomic_DNA"/>
</dbReference>
<dbReference type="HAMAP" id="MF_01871">
    <property type="entry name" value="DabA"/>
    <property type="match status" value="1"/>
</dbReference>
<evidence type="ECO:0000256" key="1">
    <source>
        <dbReference type="ARBA" id="ARBA00022448"/>
    </source>
</evidence>
<sequence>MKQTIPAATTLDPALASAISQACKHTAPAWPLDQLIAVNPYWGFVDQPIEQAAAQLASLCGSRLLMPRAFYQQAWASGQITRDALQAAIASSKTSISVDELVANLTVQGRPVEHLKLVTALLDENRDSPQIMSWRDTVVHQISQHCASYFDKTHAAWSPAQETGVYASWRVHAAADLTLALRMGHQRFNAQVLALPQDPLALIDAASRALGLTEVNQQAYFQALLLDINGWASWCAYLRWQARLGQRDDDQIVELLAIRLAWEVLLHQDQMQEVVKATWSAQWRELQANAIAMRESQRIDWLFQTALELAYQTTLCADLLRAPLPLRLDSESLHAAPAVQAVFCIDVRSEVFRRALESVSPSVQTLGFAGFFGLSIDFSPLGTVFKRPQLPGLLSPVFSAVQVCDSPALGQVLVQRRRAALQWQARWNAFRGSANSAFSFVESFGLAYAGKLLKASLDSQESAQRIEDAGLPAAQANTLRPRLQDAHPEDSAASAAARCDLAFGILGAMGLTGGFARLVLLAGHGSQSANNPHAAGLDCGACGGQTGEVNARALAALLNDRQTRKALAERDLQIPDDTVFLAGLHNTTTDGFDFFDLDLLPPSHAPDCMALKTWLTQAGQLARAERAPSLGLEAVRHQPLALERAVKARANDWGQVRPEWGLANNAAFIVAPRSRSQHMDLAGRAFLHDYQWQKDADFKVLELIMTAPMVVAHWINMQYNASTVDPQRFGSGNKLLHNVVGGHIGVFEGNGGDLRIGLPWQSLHDGEILRHTPQRLSVFIEAPQHAINQIINKHALVRQLVCHGWLYLFQIDTGQSVICRYQGCEWKYFAAISSRAEKA</sequence>
<dbReference type="KEGG" id="pvac:HC248_00349"/>
<gene>
    <name evidence="6" type="primary">dabA</name>
    <name evidence="7" type="ORF">HC248_00349</name>
</gene>
<dbReference type="AlphaFoldDB" id="A0A6H2H6F8"/>
<evidence type="ECO:0000256" key="2">
    <source>
        <dbReference type="ARBA" id="ARBA00022475"/>
    </source>
</evidence>
<dbReference type="PANTHER" id="PTHR38344">
    <property type="entry name" value="UPF0753 PROTEIN AQ_863"/>
    <property type="match status" value="1"/>
</dbReference>
<feature type="binding site" evidence="6">
    <location>
        <position position="539"/>
    </location>
    <ligand>
        <name>Zn(2+)</name>
        <dbReference type="ChEBI" id="CHEBI:29105"/>
    </ligand>
</feature>
<keyword evidence="1 6" id="KW-0813">Transport</keyword>
<comment type="similarity">
    <text evidence="6">Belongs to the inorganic carbon transporter (TC 9.A.2) DabA family.</text>
</comment>
<name>A0A6H2H6F8_9BURK</name>
<feature type="binding site" evidence="6">
    <location>
        <position position="524"/>
    </location>
    <ligand>
        <name>Zn(2+)</name>
        <dbReference type="ChEBI" id="CHEBI:29105"/>
    </ligand>
</feature>
<dbReference type="RefSeq" id="WP_168921004.1">
    <property type="nucleotide sequence ID" value="NZ_CP051461.1"/>
</dbReference>
<dbReference type="PROSITE" id="PS51257">
    <property type="entry name" value="PROKAR_LIPOPROTEIN"/>
    <property type="match status" value="1"/>
</dbReference>
<keyword evidence="4 6" id="KW-0862">Zinc</keyword>
<dbReference type="GO" id="GO:0005886">
    <property type="term" value="C:plasma membrane"/>
    <property type="evidence" value="ECO:0007669"/>
    <property type="project" value="UniProtKB-SubCell"/>
</dbReference>
<evidence type="ECO:0000313" key="7">
    <source>
        <dbReference type="EMBL" id="QJC55086.1"/>
    </source>
</evidence>
<proteinExistence type="inferred from homology"/>
<evidence type="ECO:0000256" key="5">
    <source>
        <dbReference type="ARBA" id="ARBA00023136"/>
    </source>
</evidence>
<feature type="binding site" evidence="6">
    <location>
        <position position="344"/>
    </location>
    <ligand>
        <name>Zn(2+)</name>
        <dbReference type="ChEBI" id="CHEBI:29105"/>
    </ligand>
</feature>
<reference evidence="7 8" key="1">
    <citation type="submission" date="2020-04" db="EMBL/GenBank/DDBJ databases">
        <title>Complete genome of a Psychrophilic, Marine, Gas Vacuolate Bacterium Polaromonas vacuolata KCTC 22033T.</title>
        <authorList>
            <person name="Hwang K."/>
            <person name="Kim K.M."/>
        </authorList>
    </citation>
    <scope>NUCLEOTIDE SEQUENCE [LARGE SCALE GENOMIC DNA]</scope>
    <source>
        <strain evidence="7 8">KCTC 22033</strain>
    </source>
</reference>
<comment type="function">
    <text evidence="6">Part of an energy-coupled inorganic carbon pump.</text>
</comment>
<dbReference type="InterPro" id="IPR018752">
    <property type="entry name" value="DabA"/>
</dbReference>
<evidence type="ECO:0000256" key="3">
    <source>
        <dbReference type="ARBA" id="ARBA00022723"/>
    </source>
</evidence>
<keyword evidence="8" id="KW-1185">Reference proteome</keyword>
<evidence type="ECO:0000256" key="4">
    <source>
        <dbReference type="ARBA" id="ARBA00022833"/>
    </source>
</evidence>
<dbReference type="PANTHER" id="PTHR38344:SF1">
    <property type="entry name" value="INORGANIC CARBON TRANSPORTER SUBUNIT DABA-RELATED"/>
    <property type="match status" value="1"/>
</dbReference>
<comment type="cofactor">
    <cofactor evidence="6">
        <name>Zn(2+)</name>
        <dbReference type="ChEBI" id="CHEBI:29105"/>
    </cofactor>
</comment>
<accession>A0A6H2H6F8</accession>
<evidence type="ECO:0000256" key="6">
    <source>
        <dbReference type="HAMAP-Rule" id="MF_01871"/>
    </source>
</evidence>
<dbReference type="Pfam" id="PF10070">
    <property type="entry name" value="DabA"/>
    <property type="match status" value="1"/>
</dbReference>
<keyword evidence="5 6" id="KW-0472">Membrane</keyword>
<keyword evidence="3 6" id="KW-0479">Metal-binding</keyword>
<protein>
    <recommendedName>
        <fullName evidence="6">Probable inorganic carbon transporter subunit DabA</fullName>
    </recommendedName>
</protein>
<organism evidence="7 8">
    <name type="scientific">Polaromonas vacuolata</name>
    <dbReference type="NCBI Taxonomy" id="37448"/>
    <lineage>
        <taxon>Bacteria</taxon>
        <taxon>Pseudomonadati</taxon>
        <taxon>Pseudomonadota</taxon>
        <taxon>Betaproteobacteria</taxon>
        <taxon>Burkholderiales</taxon>
        <taxon>Comamonadaceae</taxon>
        <taxon>Polaromonas</taxon>
    </lineage>
</organism>